<sequence length="484" mass="53288">MWWGDMTIEVTHEQLVVEHRRPEARRRRWERKYRTALLVADGFAAVAAALLIHGAYGRWTVALVLPPTWIVAMLAHRSYDRSALGLGTEEYRRVLRGAVALPALAALAYWLGTRDAGLLHDMIMSAVPAAVIALPVRYTLRRRLHRRWSRGRDRSATLLVGPSHGIVELVAVLRRGGVQELQAAGACLSDPQNAADIRKLGLPVLGGIGDMDDVVRALGVSTVVALPVPGADASVLRRMSWTAAAQGVDFLLAPVLTDVSASRLAVRHAGGVPLVRIQAPNLSRISRLPKELLDRTLAAALLLLLALPMLLIALIVRLDSSGPALFRQQRVGRYGDHFTMLKFRTMRPDSEALRAELEHLNENSDGLLFKVKEDPRITRVGSFLRRSSLDELPQLLNVVKGHMSLVGPRPPLPEEVEAYTPDIKRRLLVKPGLTGLWQVSGRSDLPWEEAVRLDLGYVDNWSMSLDVSILLRTGSAVVRGTGAY</sequence>
<comment type="caution">
    <text evidence="9">The sequence shown here is derived from an EMBL/GenBank/DDBJ whole genome shotgun (WGS) entry which is preliminary data.</text>
</comment>
<dbReference type="InterPro" id="IPR003362">
    <property type="entry name" value="Bact_transf"/>
</dbReference>
<evidence type="ECO:0000256" key="1">
    <source>
        <dbReference type="ARBA" id="ARBA00004141"/>
    </source>
</evidence>
<evidence type="ECO:0000256" key="7">
    <source>
        <dbReference type="SAM" id="Phobius"/>
    </source>
</evidence>
<keyword evidence="5 7" id="KW-1133">Transmembrane helix</keyword>
<keyword evidence="6 7" id="KW-0472">Membrane</keyword>
<evidence type="ECO:0000256" key="2">
    <source>
        <dbReference type="ARBA" id="ARBA00006464"/>
    </source>
</evidence>
<dbReference type="GO" id="GO:0016020">
    <property type="term" value="C:membrane"/>
    <property type="evidence" value="ECO:0007669"/>
    <property type="project" value="UniProtKB-SubCell"/>
</dbReference>
<evidence type="ECO:0000256" key="3">
    <source>
        <dbReference type="ARBA" id="ARBA00022679"/>
    </source>
</evidence>
<name>A0A542THW2_9ACTN</name>
<evidence type="ECO:0000256" key="6">
    <source>
        <dbReference type="ARBA" id="ARBA00023136"/>
    </source>
</evidence>
<evidence type="ECO:0000313" key="9">
    <source>
        <dbReference type="EMBL" id="TQK86388.1"/>
    </source>
</evidence>
<feature type="domain" description="Bacterial sugar transferase" evidence="8">
    <location>
        <begin position="290"/>
        <end position="478"/>
    </location>
</feature>
<accession>A0A542THW2</accession>
<feature type="transmembrane region" description="Helical" evidence="7">
    <location>
        <begin position="35"/>
        <end position="53"/>
    </location>
</feature>
<dbReference type="NCBIfam" id="TIGR03025">
    <property type="entry name" value="EPS_sugtrans"/>
    <property type="match status" value="1"/>
</dbReference>
<feature type="transmembrane region" description="Helical" evidence="7">
    <location>
        <begin position="297"/>
        <end position="318"/>
    </location>
</feature>
<evidence type="ECO:0000256" key="4">
    <source>
        <dbReference type="ARBA" id="ARBA00022692"/>
    </source>
</evidence>
<feature type="transmembrane region" description="Helical" evidence="7">
    <location>
        <begin position="59"/>
        <end position="75"/>
    </location>
</feature>
<feature type="transmembrane region" description="Helical" evidence="7">
    <location>
        <begin position="95"/>
        <end position="112"/>
    </location>
</feature>
<keyword evidence="4 7" id="KW-0812">Transmembrane</keyword>
<evidence type="ECO:0000256" key="5">
    <source>
        <dbReference type="ARBA" id="ARBA00022989"/>
    </source>
</evidence>
<dbReference type="InterPro" id="IPR017475">
    <property type="entry name" value="EPS_sugar_tfrase"/>
</dbReference>
<dbReference type="PANTHER" id="PTHR30576">
    <property type="entry name" value="COLANIC BIOSYNTHESIS UDP-GLUCOSE LIPID CARRIER TRANSFERASE"/>
    <property type="match status" value="1"/>
</dbReference>
<gene>
    <name evidence="9" type="ORF">FB563_6516</name>
</gene>
<proteinExistence type="inferred from homology"/>
<evidence type="ECO:0000259" key="8">
    <source>
        <dbReference type="Pfam" id="PF02397"/>
    </source>
</evidence>
<keyword evidence="10" id="KW-1185">Reference proteome</keyword>
<feature type="transmembrane region" description="Helical" evidence="7">
    <location>
        <begin position="118"/>
        <end position="140"/>
    </location>
</feature>
<comment type="subcellular location">
    <subcellularLocation>
        <location evidence="1">Membrane</location>
        <topology evidence="1">Multi-pass membrane protein</topology>
    </subcellularLocation>
</comment>
<protein>
    <submittedName>
        <fullName evidence="9">Exopolysaccharide biosynthesis polyprenyl glycosylphosphotransferase</fullName>
    </submittedName>
</protein>
<dbReference type="AlphaFoldDB" id="A0A542THW2"/>
<dbReference type="EMBL" id="VFNX01000002">
    <property type="protein sequence ID" value="TQK86388.1"/>
    <property type="molecule type" value="Genomic_DNA"/>
</dbReference>
<dbReference type="STRING" id="164348.BFF78_40955"/>
<keyword evidence="3 9" id="KW-0808">Transferase</keyword>
<dbReference type="PANTHER" id="PTHR30576:SF10">
    <property type="entry name" value="SLL5057 PROTEIN"/>
    <property type="match status" value="1"/>
</dbReference>
<reference evidence="9 10" key="1">
    <citation type="submission" date="2019-06" db="EMBL/GenBank/DDBJ databases">
        <title>Sequencing the genomes of 1000 actinobacteria strains.</title>
        <authorList>
            <person name="Klenk H.-P."/>
        </authorList>
    </citation>
    <scope>NUCLEOTIDE SEQUENCE [LARGE SCALE GENOMIC DNA]</scope>
    <source>
        <strain evidence="9 10">DSM 41929</strain>
    </source>
</reference>
<evidence type="ECO:0000313" key="10">
    <source>
        <dbReference type="Proteomes" id="UP000318103"/>
    </source>
</evidence>
<comment type="similarity">
    <text evidence="2">Belongs to the bacterial sugar transferase family.</text>
</comment>
<organism evidence="9 10">
    <name type="scientific">Streptomyces puniciscabiei</name>
    <dbReference type="NCBI Taxonomy" id="164348"/>
    <lineage>
        <taxon>Bacteria</taxon>
        <taxon>Bacillati</taxon>
        <taxon>Actinomycetota</taxon>
        <taxon>Actinomycetes</taxon>
        <taxon>Kitasatosporales</taxon>
        <taxon>Streptomycetaceae</taxon>
        <taxon>Streptomyces</taxon>
    </lineage>
</organism>
<dbReference type="GO" id="GO:0016780">
    <property type="term" value="F:phosphotransferase activity, for other substituted phosphate groups"/>
    <property type="evidence" value="ECO:0007669"/>
    <property type="project" value="TreeGrafter"/>
</dbReference>
<dbReference type="Proteomes" id="UP000318103">
    <property type="component" value="Unassembled WGS sequence"/>
</dbReference>
<dbReference type="Pfam" id="PF02397">
    <property type="entry name" value="Bac_transf"/>
    <property type="match status" value="1"/>
</dbReference>